<reference evidence="1 2" key="1">
    <citation type="journal article" date="2007" name="PLoS ONE">
        <title>The complete genome sequence and analysis of the Epsilonproteobacterium Arcobacter butzleri.</title>
        <authorList>
            <person name="Miller W.G."/>
            <person name="Parker C.T."/>
            <person name="Rubenfield M."/>
            <person name="Mendz G.L."/>
            <person name="Woesten M.M.S.M."/>
            <person name="Ussery D.W."/>
            <person name="Stolz J.F."/>
            <person name="Binnewies T.T."/>
            <person name="Hallin P.F."/>
            <person name="Wang G."/>
            <person name="Malek J.A."/>
            <person name="Rogosin A."/>
            <person name="Stanker L.H."/>
            <person name="Mandrell R.E."/>
        </authorList>
    </citation>
    <scope>NUCLEOTIDE SEQUENCE [LARGE SCALE GENOMIC DNA]</scope>
    <source>
        <strain evidence="1 2">RM4018</strain>
    </source>
</reference>
<sequence length="265" mass="30624">MTFENIKLEESKKRANYIKELFAQNKLKLNELSHLGKLLKTVENSEKGKSLELFDILDISRVYEALVVFETIGIEETILNRIRKGKLDFNNSSNDDGKNILFELEIAASFLKKGISVKFDEPDLIVELLGKKIGIACKKINSIKRIQQALSKGTKQNIEQKVDYAIVALNIDNYHPIGHLLVKRTRKDALDFIHKRNKNLYFEQKKEFNKYLNDGRLQSVFIDSRIKTDITDEAPRFNNLTMTTVIQSEKDELINQKIKEIFSDS</sequence>
<protein>
    <submittedName>
        <fullName evidence="1">Uncharacterized protein</fullName>
    </submittedName>
</protein>
<evidence type="ECO:0000313" key="2">
    <source>
        <dbReference type="Proteomes" id="UP000001136"/>
    </source>
</evidence>
<evidence type="ECO:0000313" key="1">
    <source>
        <dbReference type="EMBL" id="ABV67584.1"/>
    </source>
</evidence>
<dbReference type="HOGENOM" id="CLU_1048244_0_0_7"/>
<proteinExistence type="predicted"/>
<dbReference type="RefSeq" id="WP_012012992.1">
    <property type="nucleotide sequence ID" value="NC_009850.1"/>
</dbReference>
<dbReference type="EMBL" id="CP000361">
    <property type="protein sequence ID" value="ABV67584.1"/>
    <property type="molecule type" value="Genomic_DNA"/>
</dbReference>
<dbReference type="KEGG" id="abu:Abu_1328"/>
<dbReference type="GeneID" id="24304452"/>
<organism evidence="1 2">
    <name type="scientific">Aliarcobacter butzleri (strain RM4018)</name>
    <name type="common">Arcobacter butzleri</name>
    <dbReference type="NCBI Taxonomy" id="367737"/>
    <lineage>
        <taxon>Bacteria</taxon>
        <taxon>Pseudomonadati</taxon>
        <taxon>Campylobacterota</taxon>
        <taxon>Epsilonproteobacteria</taxon>
        <taxon>Campylobacterales</taxon>
        <taxon>Arcobacteraceae</taxon>
        <taxon>Aliarcobacter</taxon>
    </lineage>
</organism>
<keyword evidence="2" id="KW-1185">Reference proteome</keyword>
<dbReference type="Proteomes" id="UP000001136">
    <property type="component" value="Chromosome"/>
</dbReference>
<dbReference type="AlphaFoldDB" id="A8EUG0"/>
<name>A8EUG0_ALIB4</name>
<accession>A8EUG0</accession>
<gene>
    <name evidence="1" type="ordered locus">Abu_1328</name>
</gene>
<dbReference type="eggNOG" id="ENOG502ZGGE">
    <property type="taxonomic scope" value="Bacteria"/>
</dbReference>